<dbReference type="Gene3D" id="3.30.420.40">
    <property type="match status" value="1"/>
</dbReference>
<proteinExistence type="predicted"/>
<dbReference type="InterPro" id="IPR043129">
    <property type="entry name" value="ATPase_NBD"/>
</dbReference>
<dbReference type="Gene3D" id="3.90.640.10">
    <property type="entry name" value="Actin, Chain A, domain 4"/>
    <property type="match status" value="1"/>
</dbReference>
<sequence length="279" mass="29921">MSSLLNLDLQDAEKAKEKSAWVAQDFDAELQKLKMLDSTHGPAKEREKGFLCGELLFDVQASASACASTNASREPFAAPSETLPSLVMSSLRLQSNINLRGKLLENIILFGGTAQLPGLQPRFEKELRSQSQWVAPGQSLDMVKVCEVNTTSPHGEPCSQMSLPCFGASLVAACLTSKIAGLAVSRSFGDKDFKGPDIVSAEPEITVHEASAANEHALVKRAREKGSQDDCTAMGTCQGEAVEPEGEAEPQAHVPEEGANGEMEATWKGEGMHACYKRL</sequence>
<dbReference type="Pfam" id="PF00481">
    <property type="entry name" value="PP2C"/>
    <property type="match status" value="1"/>
</dbReference>
<dbReference type="InterPro" id="IPR036457">
    <property type="entry name" value="PPM-type-like_dom_sf"/>
</dbReference>
<keyword evidence="4" id="KW-1185">Reference proteome</keyword>
<comment type="caution">
    <text evidence="3">The sequence shown here is derived from an EMBL/GenBank/DDBJ whole genome shotgun (WGS) entry which is preliminary data.</text>
</comment>
<organism evidence="3 4">
    <name type="scientific">Durusdinium trenchii</name>
    <dbReference type="NCBI Taxonomy" id="1381693"/>
    <lineage>
        <taxon>Eukaryota</taxon>
        <taxon>Sar</taxon>
        <taxon>Alveolata</taxon>
        <taxon>Dinophyceae</taxon>
        <taxon>Suessiales</taxon>
        <taxon>Symbiodiniaceae</taxon>
        <taxon>Durusdinium</taxon>
    </lineage>
</organism>
<dbReference type="InterPro" id="IPR001932">
    <property type="entry name" value="PPM-type_phosphatase-like_dom"/>
</dbReference>
<dbReference type="SUPFAM" id="SSF53067">
    <property type="entry name" value="Actin-like ATPase domain"/>
    <property type="match status" value="1"/>
</dbReference>
<protein>
    <recommendedName>
        <fullName evidence="2">PPM-type phosphatase domain-containing protein</fullName>
    </recommendedName>
</protein>
<accession>A0ABP0M6Q8</accession>
<reference evidence="3 4" key="1">
    <citation type="submission" date="2024-02" db="EMBL/GenBank/DDBJ databases">
        <authorList>
            <person name="Chen Y."/>
            <person name="Shah S."/>
            <person name="Dougan E. K."/>
            <person name="Thang M."/>
            <person name="Chan C."/>
        </authorList>
    </citation>
    <scope>NUCLEOTIDE SEQUENCE [LARGE SCALE GENOMIC DNA]</scope>
</reference>
<evidence type="ECO:0000313" key="4">
    <source>
        <dbReference type="Proteomes" id="UP001642484"/>
    </source>
</evidence>
<dbReference type="EMBL" id="CAXAMN010016002">
    <property type="protein sequence ID" value="CAK9047171.1"/>
    <property type="molecule type" value="Genomic_DNA"/>
</dbReference>
<dbReference type="Gene3D" id="3.60.40.10">
    <property type="entry name" value="PPM-type phosphatase domain"/>
    <property type="match status" value="1"/>
</dbReference>
<feature type="domain" description="PPM-type phosphatase" evidence="2">
    <location>
        <begin position="182"/>
        <end position="215"/>
    </location>
</feature>
<dbReference type="InterPro" id="IPR004000">
    <property type="entry name" value="Actin"/>
</dbReference>
<gene>
    <name evidence="3" type="ORF">CCMP2556_LOCUS24436</name>
</gene>
<evidence type="ECO:0000259" key="2">
    <source>
        <dbReference type="Pfam" id="PF00481"/>
    </source>
</evidence>
<dbReference type="PANTHER" id="PTHR11937">
    <property type="entry name" value="ACTIN"/>
    <property type="match status" value="1"/>
</dbReference>
<comment type="catalytic activity">
    <reaction evidence="1">
        <text>ATP + H2O = ADP + phosphate + H(+)</text>
        <dbReference type="Rhea" id="RHEA:13065"/>
        <dbReference type="ChEBI" id="CHEBI:15377"/>
        <dbReference type="ChEBI" id="CHEBI:15378"/>
        <dbReference type="ChEBI" id="CHEBI:30616"/>
        <dbReference type="ChEBI" id="CHEBI:43474"/>
        <dbReference type="ChEBI" id="CHEBI:456216"/>
    </reaction>
</comment>
<name>A0ABP0M6Q8_9DINO</name>
<dbReference type="Proteomes" id="UP001642484">
    <property type="component" value="Unassembled WGS sequence"/>
</dbReference>
<dbReference type="Pfam" id="PF00022">
    <property type="entry name" value="Actin"/>
    <property type="match status" value="1"/>
</dbReference>
<evidence type="ECO:0000256" key="1">
    <source>
        <dbReference type="ARBA" id="ARBA00049360"/>
    </source>
</evidence>
<evidence type="ECO:0000313" key="3">
    <source>
        <dbReference type="EMBL" id="CAK9047171.1"/>
    </source>
</evidence>
<dbReference type="SUPFAM" id="SSF81606">
    <property type="entry name" value="PP2C-like"/>
    <property type="match status" value="1"/>
</dbReference>